<dbReference type="RefSeq" id="WP_151431878.1">
    <property type="nucleotide sequence ID" value="NZ_JANJZI010000022.1"/>
</dbReference>
<reference evidence="1 2" key="1">
    <citation type="submission" date="2019-09" db="EMBL/GenBank/DDBJ databases">
        <title>Whole genome shotgun sequencing (WGS) of Ellagibacter isourolithinifaciens DSM 104140(T) and Adlercreutzia muris DSM 29508(T).</title>
        <authorList>
            <person name="Stoll D.A."/>
            <person name="Danylec N."/>
            <person name="Huch M."/>
        </authorList>
    </citation>
    <scope>NUCLEOTIDE SEQUENCE [LARGE SCALE GENOMIC DNA]</scope>
    <source>
        <strain evidence="1 2">DSM 29508</strain>
    </source>
</reference>
<evidence type="ECO:0000313" key="2">
    <source>
        <dbReference type="Proteomes" id="UP000479639"/>
    </source>
</evidence>
<gene>
    <name evidence="1" type="ORF">F8D48_10450</name>
</gene>
<dbReference type="AlphaFoldDB" id="A0A7C8FYH0"/>
<accession>A0A7C8FYH0</accession>
<name>A0A7C8FYH0_9ACTN</name>
<keyword evidence="2" id="KW-1185">Reference proteome</keyword>
<proteinExistence type="predicted"/>
<sequence length="181" mass="20423">MASAFITNIAFPKSLEEVLLFVNEVGRYHVEEILTESNTEWTVPKDAVKGETVFFMHSKTSIDTIRRLKRQLQSEGFDSRPDAYDTIADALDHGEELYRRIGGCVFAKGVVSGDVIVDENARNSGLHWSSIYYAPISDIEVFDKPVSINQFREFIFISRTGAITKLTDEQTAKLLELARQA</sequence>
<dbReference type="EMBL" id="WAJS01000043">
    <property type="protein sequence ID" value="KAB1640420.1"/>
    <property type="molecule type" value="Genomic_DNA"/>
</dbReference>
<organism evidence="1 2">
    <name type="scientific">Adlercreutzia muris</name>
    <dbReference type="NCBI Taxonomy" id="1796610"/>
    <lineage>
        <taxon>Bacteria</taxon>
        <taxon>Bacillati</taxon>
        <taxon>Actinomycetota</taxon>
        <taxon>Coriobacteriia</taxon>
        <taxon>Eggerthellales</taxon>
        <taxon>Eggerthellaceae</taxon>
        <taxon>Adlercreutzia</taxon>
    </lineage>
</organism>
<protein>
    <submittedName>
        <fullName evidence="1">Uncharacterized protein</fullName>
    </submittedName>
</protein>
<dbReference type="Proteomes" id="UP000479639">
    <property type="component" value="Unassembled WGS sequence"/>
</dbReference>
<evidence type="ECO:0000313" key="1">
    <source>
        <dbReference type="EMBL" id="KAB1640420.1"/>
    </source>
</evidence>
<comment type="caution">
    <text evidence="1">The sequence shown here is derived from an EMBL/GenBank/DDBJ whole genome shotgun (WGS) entry which is preliminary data.</text>
</comment>